<keyword evidence="1" id="KW-1133">Transmembrane helix</keyword>
<protein>
    <submittedName>
        <fullName evidence="2">Uncharacterized protein</fullName>
    </submittedName>
</protein>
<sequence length="300" mass="33303">MCHEYEIEQDDNCELEGEQTYFNLQLSVTSTTLLSIDPLLSTTTVTIDDNREKECYVSVWYENTNYTISEMTGVVELCVTASSPGIDEIFTLSVTTDTTAFPTDFLKQSTYNLHCVVNSTNPEITKCYDVSFDFDAITCEYFDCSALKTVVATITKDETSRVTLNRPMTSIIIELPPNKCPDCDTSSSPSSSSSNIIIAATIPAVVVVIAIPSMAVVIMLILYWKKTTKKLQILLEERARNVPISDHSLDKTIKTSILSSQLREQLKGKGMLFCKEELELSNTVGQGESGLYTRDIGPLE</sequence>
<dbReference type="EMBL" id="CASHTH010000129">
    <property type="protein sequence ID" value="CAI7991849.1"/>
    <property type="molecule type" value="Genomic_DNA"/>
</dbReference>
<dbReference type="AlphaFoldDB" id="A0AA35VZ86"/>
<keyword evidence="3" id="KW-1185">Reference proteome</keyword>
<evidence type="ECO:0000313" key="3">
    <source>
        <dbReference type="Proteomes" id="UP001174909"/>
    </source>
</evidence>
<proteinExistence type="predicted"/>
<accession>A0AA35VZ86</accession>
<reference evidence="2" key="1">
    <citation type="submission" date="2023-03" db="EMBL/GenBank/DDBJ databases">
        <authorList>
            <person name="Steffen K."/>
            <person name="Cardenas P."/>
        </authorList>
    </citation>
    <scope>NUCLEOTIDE SEQUENCE</scope>
</reference>
<gene>
    <name evidence="2" type="ORF">GBAR_LOCUS840</name>
</gene>
<name>A0AA35VZ86_GEOBA</name>
<keyword evidence="1" id="KW-0472">Membrane</keyword>
<evidence type="ECO:0000256" key="1">
    <source>
        <dbReference type="SAM" id="Phobius"/>
    </source>
</evidence>
<dbReference type="Proteomes" id="UP001174909">
    <property type="component" value="Unassembled WGS sequence"/>
</dbReference>
<keyword evidence="1" id="KW-0812">Transmembrane</keyword>
<comment type="caution">
    <text evidence="2">The sequence shown here is derived from an EMBL/GenBank/DDBJ whole genome shotgun (WGS) entry which is preliminary data.</text>
</comment>
<evidence type="ECO:0000313" key="2">
    <source>
        <dbReference type="EMBL" id="CAI7991849.1"/>
    </source>
</evidence>
<organism evidence="2 3">
    <name type="scientific">Geodia barretti</name>
    <name type="common">Barrett's horny sponge</name>
    <dbReference type="NCBI Taxonomy" id="519541"/>
    <lineage>
        <taxon>Eukaryota</taxon>
        <taxon>Metazoa</taxon>
        <taxon>Porifera</taxon>
        <taxon>Demospongiae</taxon>
        <taxon>Heteroscleromorpha</taxon>
        <taxon>Tetractinellida</taxon>
        <taxon>Astrophorina</taxon>
        <taxon>Geodiidae</taxon>
        <taxon>Geodia</taxon>
    </lineage>
</organism>
<feature type="transmembrane region" description="Helical" evidence="1">
    <location>
        <begin position="196"/>
        <end position="224"/>
    </location>
</feature>